<dbReference type="PROSITE" id="PS51257">
    <property type="entry name" value="PROKAR_LIPOPROTEIN"/>
    <property type="match status" value="1"/>
</dbReference>
<organism evidence="2 3">
    <name type="scientific">Candidatus Giovannonibacteria bacterium GW2011_GWA2_44_13b</name>
    <dbReference type="NCBI Taxonomy" id="1618647"/>
    <lineage>
        <taxon>Bacteria</taxon>
        <taxon>Candidatus Giovannoniibacteriota</taxon>
    </lineage>
</organism>
<evidence type="ECO:0000313" key="3">
    <source>
        <dbReference type="Proteomes" id="UP000034736"/>
    </source>
</evidence>
<evidence type="ECO:0008006" key="4">
    <source>
        <dbReference type="Google" id="ProtNLM"/>
    </source>
</evidence>
<protein>
    <recommendedName>
        <fullName evidence="4">EF-hand domain-containing protein</fullName>
    </recommendedName>
</protein>
<evidence type="ECO:0000313" key="2">
    <source>
        <dbReference type="EMBL" id="KKT40793.1"/>
    </source>
</evidence>
<dbReference type="EMBL" id="LCHU01000018">
    <property type="protein sequence ID" value="KKT40793.1"/>
    <property type="molecule type" value="Genomic_DNA"/>
</dbReference>
<dbReference type="Proteomes" id="UP000034736">
    <property type="component" value="Unassembled WGS sequence"/>
</dbReference>
<gene>
    <name evidence="2" type="ORF">UW30_C0018G0013</name>
</gene>
<evidence type="ECO:0000256" key="1">
    <source>
        <dbReference type="SAM" id="SignalP"/>
    </source>
</evidence>
<dbReference type="InterPro" id="IPR018247">
    <property type="entry name" value="EF_Hand_1_Ca_BS"/>
</dbReference>
<feature type="chain" id="PRO_5002537552" description="EF-hand domain-containing protein" evidence="1">
    <location>
        <begin position="25"/>
        <end position="225"/>
    </location>
</feature>
<comment type="caution">
    <text evidence="2">The sequence shown here is derived from an EMBL/GenBank/DDBJ whole genome shotgun (WGS) entry which is preliminary data.</text>
</comment>
<dbReference type="STRING" id="1618647.UW30_C0018G0013"/>
<dbReference type="AlphaFoldDB" id="A0A0G1H2R5"/>
<sequence>MKLKKYFALALLLAVICVTTSSCVININCMCKKFIETKKAKENPPAPGTQKKPPQLPVFETQNKLISHFLVLTNKIVMELHAAKSAVLFDENNVIGFFVEEKQSQCAVHAIKIYDFDQDGRLDILEIDEKLFQWSATDKNKLYLPEFGYLKEDALDLMKYADEIFGQYRLIFRKGGGTPQKEGVNVKEIHDLYVEKYLEFYAKGCGLKTIQPTLSDLALFDPTKQ</sequence>
<reference evidence="2 3" key="1">
    <citation type="journal article" date="2015" name="Nature">
        <title>rRNA introns, odd ribosomes, and small enigmatic genomes across a large radiation of phyla.</title>
        <authorList>
            <person name="Brown C.T."/>
            <person name="Hug L.A."/>
            <person name="Thomas B.C."/>
            <person name="Sharon I."/>
            <person name="Castelle C.J."/>
            <person name="Singh A."/>
            <person name="Wilkins M.J."/>
            <person name="Williams K.H."/>
            <person name="Banfield J.F."/>
        </authorList>
    </citation>
    <scope>NUCLEOTIDE SEQUENCE [LARGE SCALE GENOMIC DNA]</scope>
</reference>
<name>A0A0G1H2R5_9BACT</name>
<dbReference type="PROSITE" id="PS00018">
    <property type="entry name" value="EF_HAND_1"/>
    <property type="match status" value="1"/>
</dbReference>
<proteinExistence type="predicted"/>
<accession>A0A0G1H2R5</accession>
<keyword evidence="1" id="KW-0732">Signal</keyword>
<feature type="signal peptide" evidence="1">
    <location>
        <begin position="1"/>
        <end position="24"/>
    </location>
</feature>